<accession>A0A378RN56</accession>
<dbReference type="PANTHER" id="PTHR43280:SF32">
    <property type="entry name" value="TRANSCRIPTIONAL REGULATORY PROTEIN"/>
    <property type="match status" value="1"/>
</dbReference>
<dbReference type="Proteomes" id="UP000255024">
    <property type="component" value="Unassembled WGS sequence"/>
</dbReference>
<dbReference type="Gene3D" id="1.10.10.60">
    <property type="entry name" value="Homeodomain-like"/>
    <property type="match status" value="1"/>
</dbReference>
<dbReference type="PROSITE" id="PS01124">
    <property type="entry name" value="HTH_ARAC_FAMILY_2"/>
    <property type="match status" value="1"/>
</dbReference>
<dbReference type="EMBL" id="UGQL01000001">
    <property type="protein sequence ID" value="STZ27769.1"/>
    <property type="molecule type" value="Genomic_DNA"/>
</dbReference>
<keyword evidence="2" id="KW-0238">DNA-binding</keyword>
<evidence type="ECO:0000313" key="5">
    <source>
        <dbReference type="EMBL" id="STZ27769.1"/>
    </source>
</evidence>
<evidence type="ECO:0000256" key="3">
    <source>
        <dbReference type="ARBA" id="ARBA00023163"/>
    </source>
</evidence>
<evidence type="ECO:0000256" key="2">
    <source>
        <dbReference type="ARBA" id="ARBA00023125"/>
    </source>
</evidence>
<evidence type="ECO:0000259" key="4">
    <source>
        <dbReference type="PROSITE" id="PS01124"/>
    </source>
</evidence>
<dbReference type="GO" id="GO:0003700">
    <property type="term" value="F:DNA-binding transcription factor activity"/>
    <property type="evidence" value="ECO:0007669"/>
    <property type="project" value="InterPro"/>
</dbReference>
<sequence length="285" mass="32757">MEVKQHTIRSIVQDRGLDLQQAIYISKHTKEIENYFAKHPHVINAFVIGLCIGGHAKIKVDLVEHTIQRGSLISLVPNAIVYPITVSEDIEIHSLMFSFDFITTSVSLFNTTLLETLRQQYVIDLDDTQLELLGDLYQATSKYHYSAHPIAEVQTHLFSALLLEIQGVYVHANKNTKAESRYEHLTKLFFALLYKHFKAERALQFYADQLCVTPQHLSTVIRTVTKHTLSYWISEMVILYSKSLLKTTSLTSKEIAAELNFAEPTLFSRFFKKNTGMTPNEYRKE</sequence>
<dbReference type="InterPro" id="IPR037923">
    <property type="entry name" value="HTH-like"/>
</dbReference>
<keyword evidence="3" id="KW-0804">Transcription</keyword>
<protein>
    <submittedName>
        <fullName evidence="5">Arabinose operon regulatory protein</fullName>
    </submittedName>
</protein>
<dbReference type="Pfam" id="PF12833">
    <property type="entry name" value="HTH_18"/>
    <property type="match status" value="1"/>
</dbReference>
<organism evidence="5 6">
    <name type="scientific">Myroides odoratus</name>
    <name type="common">Flavobacterium odoratum</name>
    <dbReference type="NCBI Taxonomy" id="256"/>
    <lineage>
        <taxon>Bacteria</taxon>
        <taxon>Pseudomonadati</taxon>
        <taxon>Bacteroidota</taxon>
        <taxon>Flavobacteriia</taxon>
        <taxon>Flavobacteriales</taxon>
        <taxon>Flavobacteriaceae</taxon>
        <taxon>Myroides</taxon>
    </lineage>
</organism>
<dbReference type="InterPro" id="IPR009057">
    <property type="entry name" value="Homeodomain-like_sf"/>
</dbReference>
<dbReference type="AlphaFoldDB" id="A0A378RN56"/>
<dbReference type="GO" id="GO:0043565">
    <property type="term" value="F:sequence-specific DNA binding"/>
    <property type="evidence" value="ECO:0007669"/>
    <property type="project" value="InterPro"/>
</dbReference>
<feature type="domain" description="HTH araC/xylS-type" evidence="4">
    <location>
        <begin position="187"/>
        <end position="285"/>
    </location>
</feature>
<evidence type="ECO:0000313" key="6">
    <source>
        <dbReference type="Proteomes" id="UP000255024"/>
    </source>
</evidence>
<dbReference type="SMART" id="SM00342">
    <property type="entry name" value="HTH_ARAC"/>
    <property type="match status" value="1"/>
</dbReference>
<dbReference type="SUPFAM" id="SSF51215">
    <property type="entry name" value="Regulatory protein AraC"/>
    <property type="match status" value="1"/>
</dbReference>
<gene>
    <name evidence="5" type="primary">araC_3</name>
    <name evidence="5" type="ORF">NCTC11179_01305</name>
</gene>
<name>A0A378RN56_MYROD</name>
<proteinExistence type="predicted"/>
<dbReference type="PANTHER" id="PTHR43280">
    <property type="entry name" value="ARAC-FAMILY TRANSCRIPTIONAL REGULATOR"/>
    <property type="match status" value="1"/>
</dbReference>
<dbReference type="SUPFAM" id="SSF46689">
    <property type="entry name" value="Homeodomain-like"/>
    <property type="match status" value="1"/>
</dbReference>
<dbReference type="RefSeq" id="WP_115090640.1">
    <property type="nucleotide sequence ID" value="NZ_CP068107.1"/>
</dbReference>
<reference evidence="5 6" key="1">
    <citation type="submission" date="2018-06" db="EMBL/GenBank/DDBJ databases">
        <authorList>
            <consortium name="Pathogen Informatics"/>
            <person name="Doyle S."/>
        </authorList>
    </citation>
    <scope>NUCLEOTIDE SEQUENCE [LARGE SCALE GENOMIC DNA]</scope>
    <source>
        <strain evidence="5 6">NCTC11179</strain>
    </source>
</reference>
<keyword evidence="6" id="KW-1185">Reference proteome</keyword>
<evidence type="ECO:0000256" key="1">
    <source>
        <dbReference type="ARBA" id="ARBA00023015"/>
    </source>
</evidence>
<dbReference type="InterPro" id="IPR018060">
    <property type="entry name" value="HTH_AraC"/>
</dbReference>
<keyword evidence="1" id="KW-0805">Transcription regulation</keyword>